<accession>A0ABV6LHA0</accession>
<dbReference type="PROSITE" id="PS51257">
    <property type="entry name" value="PROKAR_LIPOPROTEIN"/>
    <property type="match status" value="1"/>
</dbReference>
<dbReference type="InterPro" id="IPR036116">
    <property type="entry name" value="FN3_sf"/>
</dbReference>
<sequence>MKYLLILVIVFALSACGGKNKPDNPTPPISKAVLVAPAQDAACNTGTVIAANKSIVTLKWNKVDNAASYELHLTNLLTRSSTIQTVTSTSVADTLLRNTPYSWYVVSKPSSGNVSQSDTWKFYNAGASTVSYAPFPAELLLPAQGETHFTYLNNNGVILSWKGSSVDQNIVNYDVYFGTSPTPPLYLSKVTGMQTDYISVVPKTTYYWKVVTRDINGNTSESVIFQFTY</sequence>
<reference evidence="2 3" key="1">
    <citation type="submission" date="2024-09" db="EMBL/GenBank/DDBJ databases">
        <authorList>
            <person name="Sun Q."/>
            <person name="Mori K."/>
        </authorList>
    </citation>
    <scope>NUCLEOTIDE SEQUENCE [LARGE SCALE GENOMIC DNA]</scope>
    <source>
        <strain evidence="2 3">NCAIM B.02415</strain>
    </source>
</reference>
<protein>
    <recommendedName>
        <fullName evidence="4">Fibronectin type-III domain-containing protein</fullName>
    </recommendedName>
</protein>
<dbReference type="SUPFAM" id="SSF49265">
    <property type="entry name" value="Fibronectin type III"/>
    <property type="match status" value="1"/>
</dbReference>
<comment type="caution">
    <text evidence="2">The sequence shown here is derived from an EMBL/GenBank/DDBJ whole genome shotgun (WGS) entry which is preliminary data.</text>
</comment>
<gene>
    <name evidence="2" type="ORF">ACFFGT_31810</name>
</gene>
<feature type="chain" id="PRO_5046594555" description="Fibronectin type-III domain-containing protein" evidence="1">
    <location>
        <begin position="18"/>
        <end position="229"/>
    </location>
</feature>
<dbReference type="InterPro" id="IPR013783">
    <property type="entry name" value="Ig-like_fold"/>
</dbReference>
<evidence type="ECO:0000256" key="1">
    <source>
        <dbReference type="SAM" id="SignalP"/>
    </source>
</evidence>
<keyword evidence="3" id="KW-1185">Reference proteome</keyword>
<evidence type="ECO:0008006" key="4">
    <source>
        <dbReference type="Google" id="ProtNLM"/>
    </source>
</evidence>
<proteinExistence type="predicted"/>
<keyword evidence="1" id="KW-0732">Signal</keyword>
<dbReference type="EMBL" id="JBHLTS010000080">
    <property type="protein sequence ID" value="MFC0518843.1"/>
    <property type="molecule type" value="Genomic_DNA"/>
</dbReference>
<feature type="signal peptide" evidence="1">
    <location>
        <begin position="1"/>
        <end position="17"/>
    </location>
</feature>
<dbReference type="Proteomes" id="UP001589828">
    <property type="component" value="Unassembled WGS sequence"/>
</dbReference>
<evidence type="ECO:0000313" key="3">
    <source>
        <dbReference type="Proteomes" id="UP001589828"/>
    </source>
</evidence>
<organism evidence="2 3">
    <name type="scientific">Mucilaginibacter angelicae</name>
    <dbReference type="NCBI Taxonomy" id="869718"/>
    <lineage>
        <taxon>Bacteria</taxon>
        <taxon>Pseudomonadati</taxon>
        <taxon>Bacteroidota</taxon>
        <taxon>Sphingobacteriia</taxon>
        <taxon>Sphingobacteriales</taxon>
        <taxon>Sphingobacteriaceae</taxon>
        <taxon>Mucilaginibacter</taxon>
    </lineage>
</organism>
<dbReference type="RefSeq" id="WP_377026548.1">
    <property type="nucleotide sequence ID" value="NZ_JBHLTS010000080.1"/>
</dbReference>
<evidence type="ECO:0000313" key="2">
    <source>
        <dbReference type="EMBL" id="MFC0518843.1"/>
    </source>
</evidence>
<dbReference type="Gene3D" id="2.60.40.10">
    <property type="entry name" value="Immunoglobulins"/>
    <property type="match status" value="2"/>
</dbReference>
<name>A0ABV6LHA0_9SPHI</name>